<keyword evidence="4 5" id="KW-0067">ATP-binding</keyword>
<dbReference type="SUPFAM" id="SSF56112">
    <property type="entry name" value="Protein kinase-like (PK-like)"/>
    <property type="match status" value="1"/>
</dbReference>
<dbReference type="AlphaFoldDB" id="A0A0C1ZIA6"/>
<dbReference type="Proteomes" id="UP000031599">
    <property type="component" value="Unassembled WGS sequence"/>
</dbReference>
<evidence type="ECO:0000313" key="8">
    <source>
        <dbReference type="EMBL" id="KIG17274.1"/>
    </source>
</evidence>
<keyword evidence="2 5" id="KW-0547">Nucleotide-binding</keyword>
<dbReference type="InterPro" id="IPR008271">
    <property type="entry name" value="Ser/Thr_kinase_AS"/>
</dbReference>
<dbReference type="Gene3D" id="1.10.510.10">
    <property type="entry name" value="Transferase(Phosphotransferase) domain 1"/>
    <property type="match status" value="1"/>
</dbReference>
<dbReference type="InterPro" id="IPR011990">
    <property type="entry name" value="TPR-like_helical_dom_sf"/>
</dbReference>
<organism evidence="8 9">
    <name type="scientific">Enhygromyxa salina</name>
    <dbReference type="NCBI Taxonomy" id="215803"/>
    <lineage>
        <taxon>Bacteria</taxon>
        <taxon>Pseudomonadati</taxon>
        <taxon>Myxococcota</taxon>
        <taxon>Polyangia</taxon>
        <taxon>Nannocystales</taxon>
        <taxon>Nannocystaceae</taxon>
        <taxon>Enhygromyxa</taxon>
    </lineage>
</organism>
<sequence length="971" mass="106462">MSEAVTKSGSPDGETTDELLHASGPSQTSFEHRRVVATARRRLFGRGPEVKIGRYRIERRLGFGGMGEVYLAHDEDLSRKLAIKRVLDAKQTEVGHARLRREAQALARLSHPNVVQIYDIGEHEQCIFLAMEYIDGETLGAWLDAEPRPWSAVVQQFVAAGRGLAAAHEAGLVHRDFKPDNVLLSADGRVRVADFGLALGDEQPWLSRGITDHEDLAEAPISARASNVSVGVRGTIRYMPLEQLRDEAVDARSDQFSFCVALYEALWGAPPFPFASSRDRLQALERGVPLPPPPTAGARPPARYWRVIRRGLNKEPDKRWPTMAALLSALDDRARRRRRAAWIGSVGAALVLAAGALVVGREGQLDPCAAVERELEGTWDAPRRAALERQLGAIDAGHAQASRERVFAGLDRWSQGWVGERERVCRANAEHRIEPEFARLQTACHTRQRRRVEDLVGLLLEPGVTEQALANAVEAVAALPSTAACEDELSLHGVEPGPPGIINEVESLRRELGRAHELRLLGSVEAGLQLAEATHVAAVELGYGPLQAETLTELAYAELAAGSLETALERILQAIDAAELHHHDYLAAQLWIEYTLRSLIALDDETAGSFGLRRAEVANDRINAPARARARLAFAHGQLARLRGDPKAAEQRYRLAVELSEVEDSADQPSYLANLANLVATRDIDEATKLMRRAVLQAETIFGPQHPQTARLLYDLGLALRGFDVTNPEVPKLLERAASIWRNSHSRPHHDLATAEWLLGVLAVDRGEFDLAQAHALALAEIQAASLPAGHRDHGQPAQLLATVYSTRGEYELALTQINAALAIWAPADGEDDVVVLRLRTDAAYTLLALGRIDEAEAQLDQLLARVKDRPDQAIPVYLGRCEVALRRGDLDAASAELLPLDPIAASLGPYAFSHALLRALIDLRRGQLDLAARERLQQAHASMVFTTEQIDEWIDQLDVSPMELTALGLE</sequence>
<comment type="caution">
    <text evidence="8">The sequence shown here is derived from an EMBL/GenBank/DDBJ whole genome shotgun (WGS) entry which is preliminary data.</text>
</comment>
<dbReference type="EMBL" id="JMCC02000027">
    <property type="protein sequence ID" value="KIG17274.1"/>
    <property type="molecule type" value="Genomic_DNA"/>
</dbReference>
<evidence type="ECO:0000259" key="7">
    <source>
        <dbReference type="PROSITE" id="PS50011"/>
    </source>
</evidence>
<evidence type="ECO:0000256" key="6">
    <source>
        <dbReference type="SAM" id="MobiDB-lite"/>
    </source>
</evidence>
<dbReference type="PANTHER" id="PTHR43289">
    <property type="entry name" value="MITOGEN-ACTIVATED PROTEIN KINASE KINASE KINASE 20-RELATED"/>
    <property type="match status" value="1"/>
</dbReference>
<evidence type="ECO:0000256" key="5">
    <source>
        <dbReference type="PROSITE-ProRule" id="PRU10141"/>
    </source>
</evidence>
<dbReference type="RefSeq" id="WP_052548473.1">
    <property type="nucleotide sequence ID" value="NZ_JMCC02000027.1"/>
</dbReference>
<accession>A0A0C1ZIA6</accession>
<dbReference type="PROSITE" id="PS00108">
    <property type="entry name" value="PROTEIN_KINASE_ST"/>
    <property type="match status" value="1"/>
</dbReference>
<dbReference type="PROSITE" id="PS50011">
    <property type="entry name" value="PROTEIN_KINASE_DOM"/>
    <property type="match status" value="1"/>
</dbReference>
<evidence type="ECO:0000256" key="4">
    <source>
        <dbReference type="ARBA" id="ARBA00022840"/>
    </source>
</evidence>
<dbReference type="Pfam" id="PF00069">
    <property type="entry name" value="Pkinase"/>
    <property type="match status" value="1"/>
</dbReference>
<feature type="region of interest" description="Disordered" evidence="6">
    <location>
        <begin position="1"/>
        <end position="32"/>
    </location>
</feature>
<dbReference type="GO" id="GO:0005524">
    <property type="term" value="F:ATP binding"/>
    <property type="evidence" value="ECO:0007669"/>
    <property type="project" value="UniProtKB-UniRule"/>
</dbReference>
<reference evidence="8 9" key="1">
    <citation type="submission" date="2014-12" db="EMBL/GenBank/DDBJ databases">
        <title>Genome assembly of Enhygromyxa salina DSM 15201.</title>
        <authorList>
            <person name="Sharma G."/>
            <person name="Subramanian S."/>
        </authorList>
    </citation>
    <scope>NUCLEOTIDE SEQUENCE [LARGE SCALE GENOMIC DNA]</scope>
    <source>
        <strain evidence="8 9">DSM 15201</strain>
    </source>
</reference>
<dbReference type="InterPro" id="IPR017441">
    <property type="entry name" value="Protein_kinase_ATP_BS"/>
</dbReference>
<dbReference type="InterPro" id="IPR011009">
    <property type="entry name" value="Kinase-like_dom_sf"/>
</dbReference>
<feature type="binding site" evidence="5">
    <location>
        <position position="84"/>
    </location>
    <ligand>
        <name>ATP</name>
        <dbReference type="ChEBI" id="CHEBI:30616"/>
    </ligand>
</feature>
<name>A0A0C1ZIA6_9BACT</name>
<dbReference type="SUPFAM" id="SSF48452">
    <property type="entry name" value="TPR-like"/>
    <property type="match status" value="2"/>
</dbReference>
<evidence type="ECO:0000256" key="3">
    <source>
        <dbReference type="ARBA" id="ARBA00022777"/>
    </source>
</evidence>
<dbReference type="Gene3D" id="1.25.40.10">
    <property type="entry name" value="Tetratricopeptide repeat domain"/>
    <property type="match status" value="2"/>
</dbReference>
<feature type="domain" description="Protein kinase" evidence="7">
    <location>
        <begin position="55"/>
        <end position="343"/>
    </location>
</feature>
<keyword evidence="3" id="KW-0418">Kinase</keyword>
<dbReference type="InterPro" id="IPR000719">
    <property type="entry name" value="Prot_kinase_dom"/>
</dbReference>
<dbReference type="PANTHER" id="PTHR43289:SF6">
    <property type="entry name" value="SERINE_THREONINE-PROTEIN KINASE NEKL-3"/>
    <property type="match status" value="1"/>
</dbReference>
<evidence type="ECO:0000256" key="2">
    <source>
        <dbReference type="ARBA" id="ARBA00022741"/>
    </source>
</evidence>
<dbReference type="Gene3D" id="3.30.200.20">
    <property type="entry name" value="Phosphorylase Kinase, domain 1"/>
    <property type="match status" value="1"/>
</dbReference>
<evidence type="ECO:0000256" key="1">
    <source>
        <dbReference type="ARBA" id="ARBA00022679"/>
    </source>
</evidence>
<dbReference type="CDD" id="cd14014">
    <property type="entry name" value="STKc_PknB_like"/>
    <property type="match status" value="1"/>
</dbReference>
<keyword evidence="1" id="KW-0808">Transferase</keyword>
<dbReference type="PROSITE" id="PS00107">
    <property type="entry name" value="PROTEIN_KINASE_ATP"/>
    <property type="match status" value="1"/>
</dbReference>
<dbReference type="Pfam" id="PF13424">
    <property type="entry name" value="TPR_12"/>
    <property type="match status" value="1"/>
</dbReference>
<gene>
    <name evidence="8" type="ORF">DB30_03457</name>
</gene>
<proteinExistence type="predicted"/>
<evidence type="ECO:0000313" key="9">
    <source>
        <dbReference type="Proteomes" id="UP000031599"/>
    </source>
</evidence>
<protein>
    <submittedName>
        <fullName evidence="8">High-affnity carbon uptake protein Hat/HatR</fullName>
    </submittedName>
</protein>
<dbReference type="GO" id="GO:0004674">
    <property type="term" value="F:protein serine/threonine kinase activity"/>
    <property type="evidence" value="ECO:0007669"/>
    <property type="project" value="TreeGrafter"/>
</dbReference>